<dbReference type="Proteomes" id="UP000037043">
    <property type="component" value="Unassembled WGS sequence"/>
</dbReference>
<sequence length="75" mass="8953">MKNKPDDRRDNVDRIQHNISNTIHNIELAEEMIAKTDDNKMKNTIEEKNERRRDALKGMREEIKDEAIDKQNGYK</sequence>
<dbReference type="Pfam" id="PF19824">
    <property type="entry name" value="Tlp"/>
    <property type="match status" value="1"/>
</dbReference>
<feature type="region of interest" description="Disordered" evidence="2">
    <location>
        <begin position="47"/>
        <end position="75"/>
    </location>
</feature>
<organism evidence="3 4">
    <name type="scientific">Clostridium homopropionicum DSM 5847</name>
    <dbReference type="NCBI Taxonomy" id="1121318"/>
    <lineage>
        <taxon>Bacteria</taxon>
        <taxon>Bacillati</taxon>
        <taxon>Bacillota</taxon>
        <taxon>Clostridia</taxon>
        <taxon>Eubacteriales</taxon>
        <taxon>Clostridiaceae</taxon>
        <taxon>Clostridium</taxon>
    </lineage>
</organism>
<dbReference type="PATRIC" id="fig|1121318.3.peg.3004"/>
<protein>
    <recommendedName>
        <fullName evidence="1">Protein Tlp homolog</fullName>
    </recommendedName>
</protein>
<reference evidence="4" key="1">
    <citation type="submission" date="2015-08" db="EMBL/GenBank/DDBJ databases">
        <title>Genome sequence of the strict anaerobe Clostridium homopropionicum LuHBu1 (DSM 5847T).</title>
        <authorList>
            <person name="Poehlein A."/>
            <person name="Beck M."/>
            <person name="Schiel-Bengelsdorf B."/>
            <person name="Bengelsdorf F.R."/>
            <person name="Daniel R."/>
            <person name="Duerre P."/>
        </authorList>
    </citation>
    <scope>NUCLEOTIDE SEQUENCE [LARGE SCALE GENOMIC DNA]</scope>
    <source>
        <strain evidence="4">DSM 5847</strain>
    </source>
</reference>
<keyword evidence="4" id="KW-1185">Reference proteome</keyword>
<dbReference type="AlphaFoldDB" id="A0A0L6Z7D9"/>
<comment type="caution">
    <text evidence="3">The sequence shown here is derived from an EMBL/GenBank/DDBJ whole genome shotgun (WGS) entry which is preliminary data.</text>
</comment>
<evidence type="ECO:0000313" key="4">
    <source>
        <dbReference type="Proteomes" id="UP000037043"/>
    </source>
</evidence>
<feature type="compositionally biased region" description="Basic and acidic residues" evidence="2">
    <location>
        <begin position="47"/>
        <end position="69"/>
    </location>
</feature>
<dbReference type="NCBIfam" id="TIGR03090">
    <property type="entry name" value="SASP_tlp"/>
    <property type="match status" value="1"/>
</dbReference>
<dbReference type="HAMAP" id="MF_01506">
    <property type="entry name" value="Tlp"/>
    <property type="match status" value="1"/>
</dbReference>
<evidence type="ECO:0000313" key="3">
    <source>
        <dbReference type="EMBL" id="KOA18708.1"/>
    </source>
</evidence>
<accession>A0A0L6Z7D9</accession>
<dbReference type="EMBL" id="LHUR01000036">
    <property type="protein sequence ID" value="KOA18708.1"/>
    <property type="molecule type" value="Genomic_DNA"/>
</dbReference>
<dbReference type="InterPro" id="IPR017524">
    <property type="entry name" value="SASP_thioredoxin-like"/>
</dbReference>
<comment type="similarity">
    <text evidence="1">Belongs to the Tlp family.</text>
</comment>
<evidence type="ECO:0000256" key="2">
    <source>
        <dbReference type="SAM" id="MobiDB-lite"/>
    </source>
</evidence>
<dbReference type="RefSeq" id="WP_052222464.1">
    <property type="nucleotide sequence ID" value="NZ_LHUR01000036.1"/>
</dbReference>
<dbReference type="STRING" id="36844.SAMN04488501_110129"/>
<evidence type="ECO:0000256" key="1">
    <source>
        <dbReference type="HAMAP-Rule" id="MF_01506"/>
    </source>
</evidence>
<proteinExistence type="inferred from homology"/>
<gene>
    <name evidence="1 3" type="primary">tlp</name>
    <name evidence="3" type="ORF">CLHOM_29920</name>
</gene>
<name>A0A0L6Z7D9_9CLOT</name>